<gene>
    <name evidence="1" type="ORF">RFM68_25230</name>
</gene>
<keyword evidence="2" id="KW-1185">Reference proteome</keyword>
<proteinExistence type="predicted"/>
<evidence type="ECO:0000313" key="1">
    <source>
        <dbReference type="EMBL" id="MDX8527805.1"/>
    </source>
</evidence>
<reference evidence="1 2" key="1">
    <citation type="submission" date="2023-08" db="EMBL/GenBank/DDBJ databases">
        <title>Implementing the SeqCode for naming new Mesorhizobium species isolated from Vachellia karroo root nodules.</title>
        <authorList>
            <person name="Van Lill M."/>
        </authorList>
    </citation>
    <scope>NUCLEOTIDE SEQUENCE [LARGE SCALE GENOMIC DNA]</scope>
    <source>
        <strain evidence="1 2">MSK 1335</strain>
    </source>
</reference>
<name>A0ABU4ZQX7_9HYPH</name>
<dbReference type="RefSeq" id="WP_320235751.1">
    <property type="nucleotide sequence ID" value="NZ_JAVIJF010000020.1"/>
</dbReference>
<organism evidence="1 2">
    <name type="scientific">Mesorhizobium montanum</name>
    <dbReference type="NCBI Taxonomy" id="3072323"/>
    <lineage>
        <taxon>Bacteria</taxon>
        <taxon>Pseudomonadati</taxon>
        <taxon>Pseudomonadota</taxon>
        <taxon>Alphaproteobacteria</taxon>
        <taxon>Hyphomicrobiales</taxon>
        <taxon>Phyllobacteriaceae</taxon>
        <taxon>Mesorhizobium</taxon>
    </lineage>
</organism>
<dbReference type="Proteomes" id="UP001276840">
    <property type="component" value="Unassembled WGS sequence"/>
</dbReference>
<accession>A0ABU4ZQX7</accession>
<dbReference type="EMBL" id="JAVIJF010000020">
    <property type="protein sequence ID" value="MDX8527805.1"/>
    <property type="molecule type" value="Genomic_DNA"/>
</dbReference>
<sequence length="99" mass="10891">MNKTNAMRRLKDYEEVGLIGYPCDGEYIAVVGNNKRQGWLLGGELCGLNGAAVAEQAAALPRYYPQGCCLVLATIRDDWVITIRDYDVAQANDQPELPS</sequence>
<protein>
    <submittedName>
        <fullName evidence="1">Uncharacterized protein</fullName>
    </submittedName>
</protein>
<comment type="caution">
    <text evidence="1">The sequence shown here is derived from an EMBL/GenBank/DDBJ whole genome shotgun (WGS) entry which is preliminary data.</text>
</comment>
<evidence type="ECO:0000313" key="2">
    <source>
        <dbReference type="Proteomes" id="UP001276840"/>
    </source>
</evidence>